<protein>
    <recommendedName>
        <fullName evidence="2">Bleomycin resistance protein</fullName>
    </recommendedName>
</protein>
<dbReference type="PROSITE" id="PS51819">
    <property type="entry name" value="VOC"/>
    <property type="match status" value="1"/>
</dbReference>
<dbReference type="Gene3D" id="3.10.180.10">
    <property type="entry name" value="2,3-Dihydroxybiphenyl 1,2-Dioxygenase, domain 1"/>
    <property type="match status" value="1"/>
</dbReference>
<keyword evidence="3" id="KW-0046">Antibiotic resistance</keyword>
<dbReference type="GO" id="GO:0046677">
    <property type="term" value="P:response to antibiotic"/>
    <property type="evidence" value="ECO:0007669"/>
    <property type="project" value="UniProtKB-KW"/>
</dbReference>
<dbReference type="PRINTS" id="PR00311">
    <property type="entry name" value="BLEOMYCINRST"/>
</dbReference>
<dbReference type="RefSeq" id="WP_145859725.1">
    <property type="nucleotide sequence ID" value="NZ_CP060723.1"/>
</dbReference>
<reference evidence="5 6" key="1">
    <citation type="submission" date="2020-08" db="EMBL/GenBank/DDBJ databases">
        <title>Genome sequence of Pedobacter roseus KACC 11594T.</title>
        <authorList>
            <person name="Hyun D.-W."/>
            <person name="Bae J.-W."/>
        </authorList>
    </citation>
    <scope>NUCLEOTIDE SEQUENCE [LARGE SCALE GENOMIC DNA]</scope>
    <source>
        <strain evidence="5 6">KACC 11594</strain>
    </source>
</reference>
<keyword evidence="6" id="KW-1185">Reference proteome</keyword>
<dbReference type="SUPFAM" id="SSF54593">
    <property type="entry name" value="Glyoxalase/Bleomycin resistance protein/Dihydroxybiphenyl dioxygenase"/>
    <property type="match status" value="1"/>
</dbReference>
<comment type="similarity">
    <text evidence="1">Belongs to the bleomycin resistance protein family.</text>
</comment>
<dbReference type="InterPro" id="IPR037523">
    <property type="entry name" value="VOC_core"/>
</dbReference>
<gene>
    <name evidence="5" type="ORF">H9L23_00760</name>
</gene>
<evidence type="ECO:0000256" key="2">
    <source>
        <dbReference type="ARBA" id="ARBA00021572"/>
    </source>
</evidence>
<name>A0A7G9QH58_9SPHI</name>
<evidence type="ECO:0000313" key="6">
    <source>
        <dbReference type="Proteomes" id="UP000515806"/>
    </source>
</evidence>
<dbReference type="GeneID" id="96616476"/>
<dbReference type="AlphaFoldDB" id="A0A7G9QH58"/>
<feature type="domain" description="VOC" evidence="4">
    <location>
        <begin position="5"/>
        <end position="136"/>
    </location>
</feature>
<organism evidence="5 6">
    <name type="scientific">Pedobacter roseus</name>
    <dbReference type="NCBI Taxonomy" id="336820"/>
    <lineage>
        <taxon>Bacteria</taxon>
        <taxon>Pseudomonadati</taxon>
        <taxon>Bacteroidota</taxon>
        <taxon>Sphingobacteriia</taxon>
        <taxon>Sphingobacteriales</taxon>
        <taxon>Sphingobacteriaceae</taxon>
        <taxon>Pedobacter</taxon>
    </lineage>
</organism>
<accession>A0A7G9QH58</accession>
<evidence type="ECO:0000256" key="1">
    <source>
        <dbReference type="ARBA" id="ARBA00011051"/>
    </source>
</evidence>
<evidence type="ECO:0000256" key="3">
    <source>
        <dbReference type="ARBA" id="ARBA00023251"/>
    </source>
</evidence>
<evidence type="ECO:0000313" key="5">
    <source>
        <dbReference type="EMBL" id="QNN42683.1"/>
    </source>
</evidence>
<dbReference type="InterPro" id="IPR000335">
    <property type="entry name" value="Bleomycin-R"/>
</dbReference>
<dbReference type="InterPro" id="IPR029068">
    <property type="entry name" value="Glyas_Bleomycin-R_OHBP_Dase"/>
</dbReference>
<dbReference type="KEGG" id="proe:H9L23_00760"/>
<dbReference type="EMBL" id="CP060723">
    <property type="protein sequence ID" value="QNN42683.1"/>
    <property type="molecule type" value="Genomic_DNA"/>
</dbReference>
<evidence type="ECO:0000259" key="4">
    <source>
        <dbReference type="PROSITE" id="PS51819"/>
    </source>
</evidence>
<sequence>MVNFKSSIPALPVVSIKKAVDFYQIKMGFQTRHQEDTFAVMVRGGVEIHLWQACDQSWKFRSLLLFLRLIRSGAETFIAGTASCRIKVEGIEELYQEYKDQGVLHGEHNTIEEQYWGDRDLSTLDLYGNLLTFYEEIG</sequence>
<proteinExistence type="inferred from homology"/>
<dbReference type="Proteomes" id="UP000515806">
    <property type="component" value="Chromosome"/>
</dbReference>